<protein>
    <submittedName>
        <fullName evidence="1">Uncharacterized protein</fullName>
    </submittedName>
</protein>
<gene>
    <name evidence="1" type="ORF">BSU04_01450</name>
</gene>
<organism evidence="1 2">
    <name type="scientific">Caballeronia sordidicola</name>
    <name type="common">Burkholderia sordidicola</name>
    <dbReference type="NCBI Taxonomy" id="196367"/>
    <lineage>
        <taxon>Bacteria</taxon>
        <taxon>Pseudomonadati</taxon>
        <taxon>Pseudomonadota</taxon>
        <taxon>Betaproteobacteria</taxon>
        <taxon>Burkholderiales</taxon>
        <taxon>Burkholderiaceae</taxon>
        <taxon>Caballeronia</taxon>
    </lineage>
</organism>
<sequence length="56" mass="6351">MPLTFMLVATLAAATYRERPNPRDGSIHFNRLLFALHNIFFERYPSAEPVGAFPEG</sequence>
<evidence type="ECO:0000313" key="1">
    <source>
        <dbReference type="EMBL" id="OXC80538.1"/>
    </source>
</evidence>
<comment type="caution">
    <text evidence="1">The sequence shown here is derived from an EMBL/GenBank/DDBJ whole genome shotgun (WGS) entry which is preliminary data.</text>
</comment>
<name>A0A226XCF8_CABSO</name>
<proteinExistence type="predicted"/>
<reference evidence="2" key="1">
    <citation type="submission" date="2017-01" db="EMBL/GenBank/DDBJ databases">
        <title>Genome Analysis of Deinococcus marmoris KOPRI26562.</title>
        <authorList>
            <person name="Kim J.H."/>
            <person name="Oh H.-M."/>
        </authorList>
    </citation>
    <scope>NUCLEOTIDE SEQUENCE [LARGE SCALE GENOMIC DNA]</scope>
    <source>
        <strain evidence="2">PAMC 26633</strain>
    </source>
</reference>
<dbReference type="EMBL" id="MTHB01000013">
    <property type="protein sequence ID" value="OXC80538.1"/>
    <property type="molecule type" value="Genomic_DNA"/>
</dbReference>
<dbReference type="AlphaFoldDB" id="A0A226XCF8"/>
<evidence type="ECO:0000313" key="2">
    <source>
        <dbReference type="Proteomes" id="UP000214720"/>
    </source>
</evidence>
<dbReference type="Proteomes" id="UP000214720">
    <property type="component" value="Unassembled WGS sequence"/>
</dbReference>
<accession>A0A226XCF8</accession>